<evidence type="ECO:0000313" key="2">
    <source>
        <dbReference type="Proteomes" id="UP001530293"/>
    </source>
</evidence>
<dbReference type="PANTHER" id="PTHR43544:SF12">
    <property type="entry name" value="NAD(P)-BINDING ROSSMANN-FOLD SUPERFAMILY PROTEIN"/>
    <property type="match status" value="1"/>
</dbReference>
<protein>
    <submittedName>
        <fullName evidence="1">Uncharacterized protein</fullName>
    </submittedName>
</protein>
<proteinExistence type="predicted"/>
<dbReference type="InterPro" id="IPR002347">
    <property type="entry name" value="SDR_fam"/>
</dbReference>
<dbReference type="Gene3D" id="3.40.50.720">
    <property type="entry name" value="NAD(P)-binding Rossmann-like Domain"/>
    <property type="match status" value="1"/>
</dbReference>
<sequence>MRTGLLLFRSCMSFGRRGLLHQHHIQLGSIVGQHPPPTWIDFKSLSSTSLSTSFFDAPDPPKSHGTPVFPDIKFDNTNKRDDNHASIMRNSDAQAVFIVNGSSRGIGLQFVKSLLKRTKGKVVACCRSPAAADTLINIASEYPDRIQIFPLDMEDQSSINTFASTMARNYRRVDALFNVAGILGDGKTTSGPERSLASIERFWMEKTLAVNVVGPTMLVKALSPLMRSTGRRSVKMITTSVLDDNQTDQVEIALPTGRPPTVIANLSARVGSISDNRLGGWYTYRLSKAALNQATRTMGHELKRQGTWIVALHPGTTDTELSKPFQGNVREGRLFPVEFTVDKLLSVVESMEEHHSGGFYDWAGKALPF</sequence>
<dbReference type="Proteomes" id="UP001530293">
    <property type="component" value="Unassembled WGS sequence"/>
</dbReference>
<dbReference type="InterPro" id="IPR036291">
    <property type="entry name" value="NAD(P)-bd_dom_sf"/>
</dbReference>
<dbReference type="InterPro" id="IPR051468">
    <property type="entry name" value="Fungal_SecMetab_SDRs"/>
</dbReference>
<evidence type="ECO:0000313" key="1">
    <source>
        <dbReference type="EMBL" id="KAL3767578.1"/>
    </source>
</evidence>
<accession>A0ABD3MUT4</accession>
<comment type="caution">
    <text evidence="1">The sequence shown here is derived from an EMBL/GenBank/DDBJ whole genome shotgun (WGS) entry which is preliminary data.</text>
</comment>
<dbReference type="SUPFAM" id="SSF51735">
    <property type="entry name" value="NAD(P)-binding Rossmann-fold domains"/>
    <property type="match status" value="1"/>
</dbReference>
<name>A0ABD3MUT4_9STRA</name>
<organism evidence="1 2">
    <name type="scientific">Discostella pseudostelligera</name>
    <dbReference type="NCBI Taxonomy" id="259834"/>
    <lineage>
        <taxon>Eukaryota</taxon>
        <taxon>Sar</taxon>
        <taxon>Stramenopiles</taxon>
        <taxon>Ochrophyta</taxon>
        <taxon>Bacillariophyta</taxon>
        <taxon>Coscinodiscophyceae</taxon>
        <taxon>Thalassiosirophycidae</taxon>
        <taxon>Stephanodiscales</taxon>
        <taxon>Stephanodiscaceae</taxon>
        <taxon>Discostella</taxon>
    </lineage>
</organism>
<dbReference type="EMBL" id="JALLBG020000075">
    <property type="protein sequence ID" value="KAL3767578.1"/>
    <property type="molecule type" value="Genomic_DNA"/>
</dbReference>
<dbReference type="Pfam" id="PF00106">
    <property type="entry name" value="adh_short"/>
    <property type="match status" value="2"/>
</dbReference>
<dbReference type="PRINTS" id="PR00081">
    <property type="entry name" value="GDHRDH"/>
</dbReference>
<dbReference type="CDD" id="cd05325">
    <property type="entry name" value="carb_red_sniffer_like_SDR_c"/>
    <property type="match status" value="1"/>
</dbReference>
<keyword evidence="2" id="KW-1185">Reference proteome</keyword>
<reference evidence="1 2" key="1">
    <citation type="submission" date="2024-10" db="EMBL/GenBank/DDBJ databases">
        <title>Updated reference genomes for cyclostephanoid diatoms.</title>
        <authorList>
            <person name="Roberts W.R."/>
            <person name="Alverson A.J."/>
        </authorList>
    </citation>
    <scope>NUCLEOTIDE SEQUENCE [LARGE SCALE GENOMIC DNA]</scope>
    <source>
        <strain evidence="1 2">AJA232-27</strain>
    </source>
</reference>
<dbReference type="AlphaFoldDB" id="A0ABD3MUT4"/>
<gene>
    <name evidence="1" type="ORF">ACHAWU_000241</name>
</gene>
<dbReference type="PANTHER" id="PTHR43544">
    <property type="entry name" value="SHORT-CHAIN DEHYDROGENASE/REDUCTASE"/>
    <property type="match status" value="1"/>
</dbReference>